<dbReference type="InterPro" id="IPR006016">
    <property type="entry name" value="UspA"/>
</dbReference>
<comment type="similarity">
    <text evidence="1">Belongs to the universal stress protein A family.</text>
</comment>
<reference evidence="3" key="1">
    <citation type="submission" date="2022-09" db="EMBL/GenBank/DDBJ databases">
        <title>Diverse halophilic archaea isolated from saline environments.</title>
        <authorList>
            <person name="Cui H.-L."/>
        </authorList>
    </citation>
    <scope>NUCLEOTIDE SEQUENCE</scope>
    <source>
        <strain evidence="3">ZS-35-S2</strain>
    </source>
</reference>
<keyword evidence="4" id="KW-1185">Reference proteome</keyword>
<sequence>MSRHLLVPLDGSDPSWDALDHVVETEPDATVTVLHVIDPARATYGASVGIPTSSEEWFKAEEAAAEELFETVRERVAGTDIELREETAVGQPSRVIVEYPESIEDGPAVDAIVIGSHGRSGVARVLLGSVAEVVVRRSPVPVTVVR</sequence>
<protein>
    <submittedName>
        <fullName evidence="3">Universal stress protein</fullName>
    </submittedName>
</protein>
<dbReference type="SUPFAM" id="SSF52402">
    <property type="entry name" value="Adenine nucleotide alpha hydrolases-like"/>
    <property type="match status" value="1"/>
</dbReference>
<evidence type="ECO:0000256" key="1">
    <source>
        <dbReference type="ARBA" id="ARBA00008791"/>
    </source>
</evidence>
<dbReference type="AlphaFoldDB" id="A0A9E7UC59"/>
<proteinExistence type="inferred from homology"/>
<dbReference type="Gene3D" id="3.40.50.620">
    <property type="entry name" value="HUPs"/>
    <property type="match status" value="1"/>
</dbReference>
<dbReference type="PRINTS" id="PR01438">
    <property type="entry name" value="UNVRSLSTRESS"/>
</dbReference>
<name>A0A9E7UC59_9EURY</name>
<dbReference type="KEGG" id="ssai:N0B31_03890"/>
<dbReference type="PANTHER" id="PTHR46268">
    <property type="entry name" value="STRESS RESPONSE PROTEIN NHAX"/>
    <property type="match status" value="1"/>
</dbReference>
<evidence type="ECO:0000259" key="2">
    <source>
        <dbReference type="Pfam" id="PF00582"/>
    </source>
</evidence>
<dbReference type="RefSeq" id="WP_260594529.1">
    <property type="nucleotide sequence ID" value="NZ_CP104003.1"/>
</dbReference>
<dbReference type="EMBL" id="CP104003">
    <property type="protein sequence ID" value="UWM55429.1"/>
    <property type="molecule type" value="Genomic_DNA"/>
</dbReference>
<dbReference type="GeneID" id="74941534"/>
<gene>
    <name evidence="3" type="ORF">N0B31_03890</name>
</gene>
<dbReference type="Proteomes" id="UP001057580">
    <property type="component" value="Chromosome"/>
</dbReference>
<evidence type="ECO:0000313" key="3">
    <source>
        <dbReference type="EMBL" id="UWM55429.1"/>
    </source>
</evidence>
<dbReference type="InterPro" id="IPR014729">
    <property type="entry name" value="Rossmann-like_a/b/a_fold"/>
</dbReference>
<dbReference type="InterPro" id="IPR006015">
    <property type="entry name" value="Universal_stress_UspA"/>
</dbReference>
<feature type="domain" description="UspA" evidence="2">
    <location>
        <begin position="1"/>
        <end position="146"/>
    </location>
</feature>
<dbReference type="CDD" id="cd00293">
    <property type="entry name" value="USP-like"/>
    <property type="match status" value="1"/>
</dbReference>
<dbReference type="PANTHER" id="PTHR46268:SF24">
    <property type="entry name" value="UNIVERSAL STRESS PROTEIN"/>
    <property type="match status" value="1"/>
</dbReference>
<dbReference type="Pfam" id="PF00582">
    <property type="entry name" value="Usp"/>
    <property type="match status" value="1"/>
</dbReference>
<organism evidence="3 4">
    <name type="scientific">Salinirubellus salinus</name>
    <dbReference type="NCBI Taxonomy" id="1364945"/>
    <lineage>
        <taxon>Archaea</taxon>
        <taxon>Methanobacteriati</taxon>
        <taxon>Methanobacteriota</taxon>
        <taxon>Stenosarchaea group</taxon>
        <taxon>Halobacteria</taxon>
        <taxon>Halobacteriales</taxon>
        <taxon>Natronomonadaceae</taxon>
        <taxon>Salinirubellus</taxon>
    </lineage>
</organism>
<accession>A0A9E7UC59</accession>
<evidence type="ECO:0000313" key="4">
    <source>
        <dbReference type="Proteomes" id="UP001057580"/>
    </source>
</evidence>